<keyword evidence="3" id="KW-1185">Reference proteome</keyword>
<dbReference type="CDD" id="cd14256">
    <property type="entry name" value="Dockerin_I"/>
    <property type="match status" value="1"/>
</dbReference>
<feature type="signal peptide" evidence="1">
    <location>
        <begin position="1"/>
        <end position="25"/>
    </location>
</feature>
<evidence type="ECO:0000256" key="1">
    <source>
        <dbReference type="SAM" id="SignalP"/>
    </source>
</evidence>
<evidence type="ECO:0000313" key="2">
    <source>
        <dbReference type="EMBL" id="CBL17647.1"/>
    </source>
</evidence>
<dbReference type="HOGENOM" id="CLU_1081356_0_0_9"/>
<dbReference type="GO" id="GO:0000272">
    <property type="term" value="P:polysaccharide catabolic process"/>
    <property type="evidence" value="ECO:0007669"/>
    <property type="project" value="InterPro"/>
</dbReference>
<dbReference type="RefSeq" id="WP_015558553.1">
    <property type="nucleotide sequence ID" value="NC_021039.1"/>
</dbReference>
<dbReference type="EMBL" id="FP929052">
    <property type="protein sequence ID" value="CBL17647.1"/>
    <property type="molecule type" value="Genomic_DNA"/>
</dbReference>
<dbReference type="AlphaFoldDB" id="D4LDF2"/>
<dbReference type="BioCyc" id="RCHA213810:RUM_RS07575-MONOMER"/>
<keyword evidence="1" id="KW-0732">Signal</keyword>
<gene>
    <name evidence="2" type="ordered locus">RUM_15560</name>
</gene>
<feature type="chain" id="PRO_5003061217" description="Dockerin domain-containing protein" evidence="1">
    <location>
        <begin position="26"/>
        <end position="257"/>
    </location>
</feature>
<protein>
    <recommendedName>
        <fullName evidence="4">Dockerin domain-containing protein</fullName>
    </recommendedName>
</protein>
<dbReference type="Gene3D" id="2.60.40.680">
    <property type="match status" value="1"/>
</dbReference>
<dbReference type="KEGG" id="rch:RUM_15560"/>
<proteinExistence type="predicted"/>
<dbReference type="Gene3D" id="1.10.1330.10">
    <property type="entry name" value="Dockerin domain"/>
    <property type="match status" value="1"/>
</dbReference>
<dbReference type="Proteomes" id="UP000007054">
    <property type="component" value="Chromosome"/>
</dbReference>
<sequence>MSRQCISLLLSTAMLTGLYGVQAEAASGLTYSLRAEQQVFYTAQLSSQDISLTVAMQIAEDPGTAGINAAFGADAPLEIRGLSFAEPYCYGSGRAGAEDQCRVTSPRSARLLWYTSNNGANEVIYDAALPFAILSVVIPQGTPAGEYQISFDPTATDACNQDRELLSCTLEDLTVTVLEGKPDYLRGDADGNGTVEVADAVEVLQYCAEAAVGQTPDQSYAWLCGADATENGTVEVADAVAILQYCARTLVDPNPQW</sequence>
<name>D4LDF2_RUMC1</name>
<dbReference type="GeneID" id="83156272"/>
<reference evidence="2" key="1">
    <citation type="submission" date="2010-03" db="EMBL/GenBank/DDBJ databases">
        <title>The genome sequence of Ruminococcus sp. 18P13.</title>
        <authorList>
            <consortium name="metaHIT consortium -- http://www.metahit.eu/"/>
            <person name="Pajon A."/>
            <person name="Turner K."/>
            <person name="Parkhill J."/>
            <person name="Bernalier A."/>
        </authorList>
    </citation>
    <scope>NUCLEOTIDE SEQUENCE [LARGE SCALE GENOMIC DNA]</scope>
    <source>
        <strain evidence="2">Type strain: 18P13</strain>
    </source>
</reference>
<dbReference type="STRING" id="213810.RUM_15560"/>
<organism evidence="2 3">
    <name type="scientific">Ruminococcus champanellensis (strain DSM 18848 / JCM 17042 / KCTC 15320 / 18P13)</name>
    <dbReference type="NCBI Taxonomy" id="213810"/>
    <lineage>
        <taxon>Bacteria</taxon>
        <taxon>Bacillati</taxon>
        <taxon>Bacillota</taxon>
        <taxon>Clostridia</taxon>
        <taxon>Eubacteriales</taxon>
        <taxon>Oscillospiraceae</taxon>
        <taxon>Ruminococcus</taxon>
    </lineage>
</organism>
<evidence type="ECO:0008006" key="4">
    <source>
        <dbReference type="Google" id="ProtNLM"/>
    </source>
</evidence>
<accession>D4LDF2</accession>
<reference evidence="2" key="2">
    <citation type="submission" date="2010-03" db="EMBL/GenBank/DDBJ databases">
        <authorList>
            <person name="Pajon A."/>
        </authorList>
    </citation>
    <scope>NUCLEOTIDE SEQUENCE</scope>
    <source>
        <strain evidence="2">Type strain: 18P13</strain>
    </source>
</reference>
<dbReference type="InterPro" id="IPR036439">
    <property type="entry name" value="Dockerin_dom_sf"/>
</dbReference>
<evidence type="ECO:0000313" key="3">
    <source>
        <dbReference type="Proteomes" id="UP000007054"/>
    </source>
</evidence>
<dbReference type="SUPFAM" id="SSF63446">
    <property type="entry name" value="Type I dockerin domain"/>
    <property type="match status" value="1"/>
</dbReference>
<dbReference type="PATRIC" id="fig|213810.4.peg.1455"/>